<proteinExistence type="predicted"/>
<gene>
    <name evidence="1" type="ORF">DFR52_10814</name>
</gene>
<name>A0A317PEY0_9HYPH</name>
<evidence type="ECO:0000313" key="2">
    <source>
        <dbReference type="Proteomes" id="UP000246352"/>
    </source>
</evidence>
<protein>
    <recommendedName>
        <fullName evidence="3">Glycosyl transferase family 2</fullName>
    </recommendedName>
</protein>
<dbReference type="Proteomes" id="UP000246352">
    <property type="component" value="Unassembled WGS sequence"/>
</dbReference>
<keyword evidence="2" id="KW-1185">Reference proteome</keyword>
<dbReference type="AlphaFoldDB" id="A0A317PEY0"/>
<comment type="caution">
    <text evidence="1">The sequence shown here is derived from an EMBL/GenBank/DDBJ whole genome shotgun (WGS) entry which is preliminary data.</text>
</comment>
<dbReference type="RefSeq" id="WP_110034355.1">
    <property type="nucleotide sequence ID" value="NZ_QGTR01000008.1"/>
</dbReference>
<dbReference type="OrthoDB" id="7810870at2"/>
<dbReference type="EMBL" id="QGTR01000008">
    <property type="protein sequence ID" value="PWV95750.1"/>
    <property type="molecule type" value="Genomic_DNA"/>
</dbReference>
<reference evidence="1 2" key="1">
    <citation type="submission" date="2018-05" db="EMBL/GenBank/DDBJ databases">
        <title>Genomic Encyclopedia of Type Strains, Phase IV (KMG-IV): sequencing the most valuable type-strain genomes for metagenomic binning, comparative biology and taxonomic classification.</title>
        <authorList>
            <person name="Goeker M."/>
        </authorList>
    </citation>
    <scope>NUCLEOTIDE SEQUENCE [LARGE SCALE GENOMIC DNA]</scope>
    <source>
        <strain evidence="1 2">DSM 16791</strain>
    </source>
</reference>
<organism evidence="1 2">
    <name type="scientific">Hoeflea marina</name>
    <dbReference type="NCBI Taxonomy" id="274592"/>
    <lineage>
        <taxon>Bacteria</taxon>
        <taxon>Pseudomonadati</taxon>
        <taxon>Pseudomonadota</taxon>
        <taxon>Alphaproteobacteria</taxon>
        <taxon>Hyphomicrobiales</taxon>
        <taxon>Rhizobiaceae</taxon>
        <taxon>Hoeflea</taxon>
    </lineage>
</organism>
<evidence type="ECO:0000313" key="1">
    <source>
        <dbReference type="EMBL" id="PWV95750.1"/>
    </source>
</evidence>
<evidence type="ECO:0008006" key="3">
    <source>
        <dbReference type="Google" id="ProtNLM"/>
    </source>
</evidence>
<accession>A0A317PEY0</accession>
<sequence>MKNLVIVMAGDDSLHEHYASERDFELWVCHWGRDAGTAARFRQTCDRFFPMQGQKWALVRELGRIAREQRLPAFSSYDYVFLPDDDLEFPGGATDIARAFALARDIGADIFQPAVANENFSPGWEHTHRLYDAVCHATSVVEIMMPCYSGEIFERCVLPLLHIHGYITVGWGLEPLIARFAEVIQHRPARSFVLDEIAAIHSRAVGAGTSSYSVGKDEAFLIPYSRGMHGKDLSRFRNRTDAMAFVFPAADELVDSRSVEKHLTRVRGARRIHDARTSRGPGSFILKQFQKFAARVIRD</sequence>